<accession>A0A3R6YF98</accession>
<evidence type="ECO:0000256" key="1">
    <source>
        <dbReference type="SAM" id="Phobius"/>
    </source>
</evidence>
<reference evidence="2 3" key="1">
    <citation type="submission" date="2018-08" db="EMBL/GenBank/DDBJ databases">
        <title>Aphanomyces genome sequencing and annotation.</title>
        <authorList>
            <person name="Minardi D."/>
            <person name="Oidtmann B."/>
            <person name="Van Der Giezen M."/>
            <person name="Studholme D.J."/>
        </authorList>
    </citation>
    <scope>NUCLEOTIDE SEQUENCE [LARGE SCALE GENOMIC DNA]</scope>
    <source>
        <strain evidence="2 3">NJM0002</strain>
    </source>
</reference>
<evidence type="ECO:0000313" key="2">
    <source>
        <dbReference type="EMBL" id="RHY34053.1"/>
    </source>
</evidence>
<feature type="transmembrane region" description="Helical" evidence="1">
    <location>
        <begin position="465"/>
        <end position="486"/>
    </location>
</feature>
<feature type="transmembrane region" description="Helical" evidence="1">
    <location>
        <begin position="238"/>
        <end position="260"/>
    </location>
</feature>
<dbReference type="InterPro" id="IPR037185">
    <property type="entry name" value="EmrE-like"/>
</dbReference>
<feature type="transmembrane region" description="Helical" evidence="1">
    <location>
        <begin position="204"/>
        <end position="226"/>
    </location>
</feature>
<keyword evidence="1" id="KW-1133">Transmembrane helix</keyword>
<feature type="transmembrane region" description="Helical" evidence="1">
    <location>
        <begin position="441"/>
        <end position="458"/>
    </location>
</feature>
<dbReference type="AlphaFoldDB" id="A0A3R6YF98"/>
<feature type="transmembrane region" description="Helical" evidence="1">
    <location>
        <begin position="492"/>
        <end position="512"/>
    </location>
</feature>
<feature type="transmembrane region" description="Helical" evidence="1">
    <location>
        <begin position="363"/>
        <end position="381"/>
    </location>
</feature>
<dbReference type="PANTHER" id="PTHR22911">
    <property type="entry name" value="ACYL-MALONYL CONDENSING ENZYME-RELATED"/>
    <property type="match status" value="1"/>
</dbReference>
<keyword evidence="3" id="KW-1185">Reference proteome</keyword>
<dbReference type="EMBL" id="QUSY01000046">
    <property type="protein sequence ID" value="RHY34053.1"/>
    <property type="molecule type" value="Genomic_DNA"/>
</dbReference>
<keyword evidence="1" id="KW-0472">Membrane</keyword>
<dbReference type="SUPFAM" id="SSF103481">
    <property type="entry name" value="Multidrug resistance efflux transporter EmrE"/>
    <property type="match status" value="1"/>
</dbReference>
<dbReference type="VEuPathDB" id="FungiDB:H310_00461"/>
<dbReference type="Proteomes" id="UP000285060">
    <property type="component" value="Unassembled WGS sequence"/>
</dbReference>
<feature type="transmembrane region" description="Helical" evidence="1">
    <location>
        <begin position="393"/>
        <end position="414"/>
    </location>
</feature>
<sequence>MMTDDGLKPVYWDHFAAAEPDDDEWSVETRMLQRMPAHSIDDEQFDSFEVKRRSHLERLQFWRHWNDDDHELVFKQVPYHETELFESVAAANAPRSHLGSLRFWEHNDDDVPPDVDWVPSDEEEMLVAQLASTNDKLYNSFEVRQKSHLARLRQPRDHDDNQARALKNEWMTILPTMATPLSSSTTPAPLDSSVCERPRAARNWLGLALLITSFCAMSTVGVAFQVESSVEVAPMLKLFWRVSGSCMLSFLLTMVSVARYGWPRFHAPLDTAIRVVLCAVGFTLWTSCSNLSSTLTSPTHANVLLHAHGLILVAGNVLTEQYVGRWEGIGTIVGFVGTVIATIADAETVAWSSFWNTARGSTWHANFVALTGAAGAVLYLVQAKAIQARMNFMVFMWCHTVAVCGLLLPTMSLMGEAFEFSTNPSVGLFGWATSNRWPLELYLVAVCDFVGSMGYLRVLQFFEPIVVSMTMLLEPTLASFLGAIVSGSQFPGMHVVLGSLLVAAGVVLVYSVKTSHPSSSRRRRRRPTTHSSEFVPRKPLNYGTIVV</sequence>
<proteinExistence type="predicted"/>
<name>A0A3R6YF98_9STRA</name>
<evidence type="ECO:0000313" key="3">
    <source>
        <dbReference type="Proteomes" id="UP000285060"/>
    </source>
</evidence>
<dbReference type="GO" id="GO:0016020">
    <property type="term" value="C:membrane"/>
    <property type="evidence" value="ECO:0007669"/>
    <property type="project" value="TreeGrafter"/>
</dbReference>
<comment type="caution">
    <text evidence="2">The sequence shown here is derived from an EMBL/GenBank/DDBJ whole genome shotgun (WGS) entry which is preliminary data.</text>
</comment>
<keyword evidence="1" id="KW-0812">Transmembrane</keyword>
<feature type="transmembrane region" description="Helical" evidence="1">
    <location>
        <begin position="326"/>
        <end position="343"/>
    </location>
</feature>
<protein>
    <recommendedName>
        <fullName evidence="4">EamA domain-containing protein</fullName>
    </recommendedName>
</protein>
<evidence type="ECO:0008006" key="4">
    <source>
        <dbReference type="Google" id="ProtNLM"/>
    </source>
</evidence>
<organism evidence="2 3">
    <name type="scientific">Aphanomyces invadans</name>
    <dbReference type="NCBI Taxonomy" id="157072"/>
    <lineage>
        <taxon>Eukaryota</taxon>
        <taxon>Sar</taxon>
        <taxon>Stramenopiles</taxon>
        <taxon>Oomycota</taxon>
        <taxon>Saprolegniomycetes</taxon>
        <taxon>Saprolegniales</taxon>
        <taxon>Verrucalvaceae</taxon>
        <taxon>Aphanomyces</taxon>
    </lineage>
</organism>
<gene>
    <name evidence="2" type="ORF">DYB32_001184</name>
</gene>